<feature type="chain" id="PRO_5025660515" description="REJ domain-containing protein" evidence="2">
    <location>
        <begin position="21"/>
        <end position="160"/>
    </location>
</feature>
<evidence type="ECO:0008006" key="5">
    <source>
        <dbReference type="Google" id="ProtNLM"/>
    </source>
</evidence>
<keyword evidence="4" id="KW-1185">Reference proteome</keyword>
<feature type="signal peptide" evidence="2">
    <location>
        <begin position="1"/>
        <end position="20"/>
    </location>
</feature>
<protein>
    <recommendedName>
        <fullName evidence="5">REJ domain-containing protein</fullName>
    </recommendedName>
</protein>
<organism evidence="3 4">
    <name type="scientific">Massarina eburnea CBS 473.64</name>
    <dbReference type="NCBI Taxonomy" id="1395130"/>
    <lineage>
        <taxon>Eukaryota</taxon>
        <taxon>Fungi</taxon>
        <taxon>Dikarya</taxon>
        <taxon>Ascomycota</taxon>
        <taxon>Pezizomycotina</taxon>
        <taxon>Dothideomycetes</taxon>
        <taxon>Pleosporomycetidae</taxon>
        <taxon>Pleosporales</taxon>
        <taxon>Massarineae</taxon>
        <taxon>Massarinaceae</taxon>
        <taxon>Massarina</taxon>
    </lineage>
</organism>
<gene>
    <name evidence="3" type="ORF">P280DRAFT_469373</name>
</gene>
<dbReference type="AlphaFoldDB" id="A0A6A6S1U4"/>
<evidence type="ECO:0000256" key="2">
    <source>
        <dbReference type="SAM" id="SignalP"/>
    </source>
</evidence>
<name>A0A6A6S1U4_9PLEO</name>
<dbReference type="Proteomes" id="UP000799753">
    <property type="component" value="Unassembled WGS sequence"/>
</dbReference>
<feature type="compositionally biased region" description="Low complexity" evidence="1">
    <location>
        <begin position="67"/>
        <end position="132"/>
    </location>
</feature>
<sequence>MIMFGPTLASAFLLLASATAQSSTGSASAPTGIMSILPISTTLTPSVPVPSLTDSLIVTRPGPPSSSVPGSMSIPAGETPVSNTTVTSVTTAVTSPSGNSSSSLSVSATPTPTRSGSPSGSSSGSGSSTPSSSSAAVQVLQANGNHLFAAVVGGFAWALV</sequence>
<feature type="region of interest" description="Disordered" evidence="1">
    <location>
        <begin position="54"/>
        <end position="132"/>
    </location>
</feature>
<keyword evidence="2" id="KW-0732">Signal</keyword>
<dbReference type="EMBL" id="MU006784">
    <property type="protein sequence ID" value="KAF2640643.1"/>
    <property type="molecule type" value="Genomic_DNA"/>
</dbReference>
<accession>A0A6A6S1U4</accession>
<reference evidence="3" key="1">
    <citation type="journal article" date="2020" name="Stud. Mycol.">
        <title>101 Dothideomycetes genomes: a test case for predicting lifestyles and emergence of pathogens.</title>
        <authorList>
            <person name="Haridas S."/>
            <person name="Albert R."/>
            <person name="Binder M."/>
            <person name="Bloem J."/>
            <person name="Labutti K."/>
            <person name="Salamov A."/>
            <person name="Andreopoulos B."/>
            <person name="Baker S."/>
            <person name="Barry K."/>
            <person name="Bills G."/>
            <person name="Bluhm B."/>
            <person name="Cannon C."/>
            <person name="Castanera R."/>
            <person name="Culley D."/>
            <person name="Daum C."/>
            <person name="Ezra D."/>
            <person name="Gonzalez J."/>
            <person name="Henrissat B."/>
            <person name="Kuo A."/>
            <person name="Liang C."/>
            <person name="Lipzen A."/>
            <person name="Lutzoni F."/>
            <person name="Magnuson J."/>
            <person name="Mondo S."/>
            <person name="Nolan M."/>
            <person name="Ohm R."/>
            <person name="Pangilinan J."/>
            <person name="Park H.-J."/>
            <person name="Ramirez L."/>
            <person name="Alfaro M."/>
            <person name="Sun H."/>
            <person name="Tritt A."/>
            <person name="Yoshinaga Y."/>
            <person name="Zwiers L.-H."/>
            <person name="Turgeon B."/>
            <person name="Goodwin S."/>
            <person name="Spatafora J."/>
            <person name="Crous P."/>
            <person name="Grigoriev I."/>
        </authorList>
    </citation>
    <scope>NUCLEOTIDE SEQUENCE</scope>
    <source>
        <strain evidence="3">CBS 473.64</strain>
    </source>
</reference>
<proteinExistence type="predicted"/>
<evidence type="ECO:0000313" key="3">
    <source>
        <dbReference type="EMBL" id="KAF2640643.1"/>
    </source>
</evidence>
<evidence type="ECO:0000313" key="4">
    <source>
        <dbReference type="Proteomes" id="UP000799753"/>
    </source>
</evidence>
<evidence type="ECO:0000256" key="1">
    <source>
        <dbReference type="SAM" id="MobiDB-lite"/>
    </source>
</evidence>